<dbReference type="PRINTS" id="PR00389">
    <property type="entry name" value="PHPHLIPASEA2"/>
</dbReference>
<evidence type="ECO:0000256" key="3">
    <source>
        <dbReference type="ARBA" id="ARBA00023157"/>
    </source>
</evidence>
<reference evidence="10" key="1">
    <citation type="journal article" date="2013" name="Toxins">
        <title>Venom down under: dynamic evolution of Australian elapid snake toxins.</title>
        <authorList>
            <person name="Jackson T.N."/>
            <person name="Sunagar K."/>
            <person name="Undheim E.A."/>
            <person name="Koludarov I."/>
            <person name="Chan A.H."/>
            <person name="Sanders K."/>
            <person name="Ali S.A."/>
            <person name="Hendrikx I."/>
            <person name="Dunstan N."/>
            <person name="Fry B.G."/>
        </authorList>
    </citation>
    <scope>NUCLEOTIDE SEQUENCE</scope>
    <source>
        <tissue evidence="10">Maxillary venom gland</tissue>
    </source>
</reference>
<evidence type="ECO:0000313" key="10">
    <source>
        <dbReference type="EMBL" id="JAA74627.1"/>
    </source>
</evidence>
<comment type="subcellular location">
    <subcellularLocation>
        <location evidence="1 8">Secreted</location>
    </subcellularLocation>
</comment>
<feature type="binding site" evidence="5">
    <location>
        <position position="109"/>
    </location>
    <ligand>
        <name>Ca(2+)</name>
        <dbReference type="ChEBI" id="CHEBI:29108"/>
    </ligand>
</feature>
<evidence type="ECO:0000256" key="4">
    <source>
        <dbReference type="PIRSR" id="PIRSR601211-1"/>
    </source>
</evidence>
<feature type="disulfide bond" evidence="6">
    <location>
        <begin position="120"/>
        <end position="144"/>
    </location>
</feature>
<evidence type="ECO:0000259" key="9">
    <source>
        <dbReference type="SMART" id="SM00085"/>
    </source>
</evidence>
<evidence type="ECO:0000256" key="7">
    <source>
        <dbReference type="RuleBase" id="RU003654"/>
    </source>
</evidence>
<dbReference type="PROSITE" id="PS00119">
    <property type="entry name" value="PA2_ASP"/>
    <property type="match status" value="1"/>
</dbReference>
<dbReference type="GO" id="GO:0016042">
    <property type="term" value="P:lipid catabolic process"/>
    <property type="evidence" value="ECO:0007669"/>
    <property type="project" value="InterPro"/>
</dbReference>
<dbReference type="SMART" id="SM00085">
    <property type="entry name" value="PA2c"/>
    <property type="match status" value="1"/>
</dbReference>
<protein>
    <submittedName>
        <fullName evidence="10">PLA2-Aca-43</fullName>
    </submittedName>
</protein>
<comment type="cofactor">
    <cofactor evidence="5">
        <name>Ca(2+)</name>
        <dbReference type="ChEBI" id="CHEBI:29108"/>
    </cofactor>
    <text evidence="5">Binds 1 Ca(2+) ion per subunit.</text>
</comment>
<feature type="binding site" evidence="5">
    <location>
        <position position="92"/>
    </location>
    <ligand>
        <name>Ca(2+)</name>
        <dbReference type="ChEBI" id="CHEBI:29108"/>
    </ligand>
</feature>
<accession>R4FI56</accession>
<feature type="disulfide bond" evidence="6">
    <location>
        <begin position="111"/>
        <end position="151"/>
    </location>
</feature>
<feature type="active site" evidence="4">
    <location>
        <position position="108"/>
    </location>
</feature>
<dbReference type="PROSITE" id="PS00118">
    <property type="entry name" value="PA2_HIS"/>
    <property type="match status" value="1"/>
</dbReference>
<feature type="disulfide bond" evidence="6">
    <location>
        <begin position="138"/>
        <end position="149"/>
    </location>
</feature>
<sequence length="178" mass="19522">MLILCCLNPLKTEIKLQIYSLPIHLACSFTTDKMYPAHLLVLLAVCVSLLGASDIPPQPLNLYQFGGMIKCANKGTRSWLSYVNYGCYCGWGGSGKPVDELDRCCQIHDNCYAEAGKKRCKPKLTLYSWKCAKDVPVCNSKSVCGSFVCDCDAAAAKCFAKAPYNKNNIGIGSKKRCQ</sequence>
<dbReference type="InterPro" id="IPR033112">
    <property type="entry name" value="PLA2_Asp_AS"/>
</dbReference>
<feature type="disulfide bond" evidence="6">
    <location>
        <begin position="104"/>
        <end position="158"/>
    </location>
</feature>
<dbReference type="InterPro" id="IPR001211">
    <property type="entry name" value="PLA2"/>
</dbReference>
<dbReference type="PANTHER" id="PTHR11716:SF51">
    <property type="entry name" value="PHOSPHOLIPASE A2"/>
    <property type="match status" value="1"/>
</dbReference>
<evidence type="ECO:0000256" key="6">
    <source>
        <dbReference type="PIRSR" id="PIRSR601211-3"/>
    </source>
</evidence>
<dbReference type="InterPro" id="IPR033113">
    <property type="entry name" value="PLA2_histidine"/>
</dbReference>
<feature type="binding site" evidence="5">
    <location>
        <position position="90"/>
    </location>
    <ligand>
        <name>Ca(2+)</name>
        <dbReference type="ChEBI" id="CHEBI:29108"/>
    </ligand>
</feature>
<dbReference type="FunFam" id="1.20.90.10:FF:000007">
    <property type="entry name" value="Acidic phospholipase A2"/>
    <property type="match status" value="1"/>
</dbReference>
<dbReference type="Pfam" id="PF00068">
    <property type="entry name" value="Phospholip_A2_1"/>
    <property type="match status" value="1"/>
</dbReference>
<keyword evidence="3 6" id="KW-1015">Disulfide bond</keyword>
<evidence type="ECO:0000256" key="8">
    <source>
        <dbReference type="RuleBase" id="RU361236"/>
    </source>
</evidence>
<name>R4FI56_9SAUR</name>
<dbReference type="GO" id="GO:0047498">
    <property type="term" value="F:calcium-dependent phospholipase A2 activity"/>
    <property type="evidence" value="ECO:0007669"/>
    <property type="project" value="TreeGrafter"/>
</dbReference>
<feature type="binding site" evidence="5">
    <location>
        <position position="88"/>
    </location>
    <ligand>
        <name>Ca(2+)</name>
        <dbReference type="ChEBI" id="CHEBI:29108"/>
    </ligand>
</feature>
<keyword evidence="5" id="KW-0106">Calcium</keyword>
<dbReference type="InterPro" id="IPR016090">
    <property type="entry name" value="PLA2-like_dom"/>
</dbReference>
<keyword evidence="2 8" id="KW-0964">Secreted</keyword>
<feature type="disulfide bond" evidence="6">
    <location>
        <begin position="89"/>
        <end position="105"/>
    </location>
</feature>
<dbReference type="CDD" id="cd00125">
    <property type="entry name" value="PLA2c"/>
    <property type="match status" value="1"/>
</dbReference>
<dbReference type="Gene3D" id="1.20.90.10">
    <property type="entry name" value="Phospholipase A2 domain"/>
    <property type="match status" value="1"/>
</dbReference>
<feature type="domain" description="Phospholipase A2-like central" evidence="9">
    <location>
        <begin position="61"/>
        <end position="178"/>
    </location>
</feature>
<comment type="similarity">
    <text evidence="7">Belongs to the phospholipase A2 family.</text>
</comment>
<organism evidence="10">
    <name type="scientific">Acanthophis wellsi</name>
    <dbReference type="NCBI Taxonomy" id="239747"/>
    <lineage>
        <taxon>Eukaryota</taxon>
        <taxon>Metazoa</taxon>
        <taxon>Chordata</taxon>
        <taxon>Craniata</taxon>
        <taxon>Vertebrata</taxon>
        <taxon>Euteleostomi</taxon>
        <taxon>Lepidosauria</taxon>
        <taxon>Squamata</taxon>
        <taxon>Bifurcata</taxon>
        <taxon>Unidentata</taxon>
        <taxon>Episquamata</taxon>
        <taxon>Toxicofera</taxon>
        <taxon>Serpentes</taxon>
        <taxon>Colubroidea</taxon>
        <taxon>Elapidae</taxon>
        <taxon>Hydrophiinae</taxon>
        <taxon>Acanthophis</taxon>
    </lineage>
</organism>
<evidence type="ECO:0000256" key="5">
    <source>
        <dbReference type="PIRSR" id="PIRSR601211-2"/>
    </source>
</evidence>
<feature type="active site" evidence="4">
    <location>
        <position position="152"/>
    </location>
</feature>
<keyword evidence="5" id="KW-0479">Metal-binding</keyword>
<dbReference type="AlphaFoldDB" id="R4FI56"/>
<dbReference type="SUPFAM" id="SSF48619">
    <property type="entry name" value="Phospholipase A2, PLA2"/>
    <property type="match status" value="1"/>
</dbReference>
<dbReference type="GO" id="GO:0005509">
    <property type="term" value="F:calcium ion binding"/>
    <property type="evidence" value="ECO:0007669"/>
    <property type="project" value="InterPro"/>
</dbReference>
<dbReference type="GO" id="GO:0005543">
    <property type="term" value="F:phospholipid binding"/>
    <property type="evidence" value="ECO:0007669"/>
    <property type="project" value="TreeGrafter"/>
</dbReference>
<evidence type="ECO:0000256" key="2">
    <source>
        <dbReference type="ARBA" id="ARBA00022525"/>
    </source>
</evidence>
<proteinExistence type="evidence at transcript level"/>
<dbReference type="InterPro" id="IPR036444">
    <property type="entry name" value="PLipase_A2_dom_sf"/>
</dbReference>
<dbReference type="GO" id="GO:0006644">
    <property type="term" value="P:phospholipid metabolic process"/>
    <property type="evidence" value="ECO:0007669"/>
    <property type="project" value="InterPro"/>
</dbReference>
<dbReference type="EMBL" id="GAGZ01000029">
    <property type="protein sequence ID" value="JAA74627.1"/>
    <property type="molecule type" value="mRNA"/>
</dbReference>
<dbReference type="GO" id="GO:0005576">
    <property type="term" value="C:extracellular region"/>
    <property type="evidence" value="ECO:0007669"/>
    <property type="project" value="UniProtKB-SubCell"/>
</dbReference>
<evidence type="ECO:0000256" key="1">
    <source>
        <dbReference type="ARBA" id="ARBA00004613"/>
    </source>
</evidence>
<dbReference type="PANTHER" id="PTHR11716">
    <property type="entry name" value="PHOSPHOLIPASE A2 FAMILY MEMBER"/>
    <property type="match status" value="1"/>
</dbReference>
<dbReference type="GO" id="GO:0050482">
    <property type="term" value="P:arachidonate secretion"/>
    <property type="evidence" value="ECO:0007669"/>
    <property type="project" value="InterPro"/>
</dbReference>